<keyword evidence="3" id="KW-1185">Reference proteome</keyword>
<proteinExistence type="predicted"/>
<reference evidence="2 3" key="1">
    <citation type="journal article" date="2023" name="Life. Sci Alliance">
        <title>Evolutionary insights into 3D genome organization and epigenetic landscape of Vigna mungo.</title>
        <authorList>
            <person name="Junaid A."/>
            <person name="Singh B."/>
            <person name="Bhatia S."/>
        </authorList>
    </citation>
    <scope>NUCLEOTIDE SEQUENCE [LARGE SCALE GENOMIC DNA]</scope>
    <source>
        <strain evidence="2">Urdbean</strain>
    </source>
</reference>
<evidence type="ECO:0000256" key="1">
    <source>
        <dbReference type="SAM" id="SignalP"/>
    </source>
</evidence>
<protein>
    <submittedName>
        <fullName evidence="2">Uncharacterized protein</fullName>
    </submittedName>
</protein>
<gene>
    <name evidence="2" type="ORF">V8G54_028398</name>
</gene>
<dbReference type="EMBL" id="CP144692">
    <property type="protein sequence ID" value="WVY96247.1"/>
    <property type="molecule type" value="Genomic_DNA"/>
</dbReference>
<organism evidence="2 3">
    <name type="scientific">Vigna mungo</name>
    <name type="common">Black gram</name>
    <name type="synonym">Phaseolus mungo</name>
    <dbReference type="NCBI Taxonomy" id="3915"/>
    <lineage>
        <taxon>Eukaryota</taxon>
        <taxon>Viridiplantae</taxon>
        <taxon>Streptophyta</taxon>
        <taxon>Embryophyta</taxon>
        <taxon>Tracheophyta</taxon>
        <taxon>Spermatophyta</taxon>
        <taxon>Magnoliopsida</taxon>
        <taxon>eudicotyledons</taxon>
        <taxon>Gunneridae</taxon>
        <taxon>Pentapetalae</taxon>
        <taxon>rosids</taxon>
        <taxon>fabids</taxon>
        <taxon>Fabales</taxon>
        <taxon>Fabaceae</taxon>
        <taxon>Papilionoideae</taxon>
        <taxon>50 kb inversion clade</taxon>
        <taxon>NPAAA clade</taxon>
        <taxon>indigoferoid/millettioid clade</taxon>
        <taxon>Phaseoleae</taxon>
        <taxon>Vigna</taxon>
    </lineage>
</organism>
<evidence type="ECO:0000313" key="3">
    <source>
        <dbReference type="Proteomes" id="UP001374535"/>
    </source>
</evidence>
<name>A0AAQ3MS46_VIGMU</name>
<feature type="chain" id="PRO_5043024270" evidence="1">
    <location>
        <begin position="22"/>
        <end position="194"/>
    </location>
</feature>
<accession>A0AAQ3MS46</accession>
<keyword evidence="1" id="KW-0732">Signal</keyword>
<sequence length="194" mass="21556">FIVVPVNTTVLRLFISLNVHALSCLSPHCLIDRSSIKVIIISQNRFYSIGGFHCMVMRHGGEQVMCHVCVSDVMKNLVQNPVISVNGGQCASQPIPLRGIVVRNRRVSVLQESDQHQQRIYHHQRHPIDTNHPKEPFCQHKLVEAVTHGQNPYIGDVNLKPFAVGVNGAVRVIVAGETLVAPTRNVEGQVERPT</sequence>
<feature type="signal peptide" evidence="1">
    <location>
        <begin position="1"/>
        <end position="21"/>
    </location>
</feature>
<dbReference type="Proteomes" id="UP001374535">
    <property type="component" value="Chromosome 9"/>
</dbReference>
<feature type="non-terminal residue" evidence="2">
    <location>
        <position position="1"/>
    </location>
</feature>
<dbReference type="AlphaFoldDB" id="A0AAQ3MS46"/>
<evidence type="ECO:0000313" key="2">
    <source>
        <dbReference type="EMBL" id="WVY96247.1"/>
    </source>
</evidence>